<evidence type="ECO:0000259" key="1">
    <source>
        <dbReference type="Pfam" id="PF11575"/>
    </source>
</evidence>
<dbReference type="Pfam" id="PF11575">
    <property type="entry name" value="FhuF_C"/>
    <property type="match status" value="1"/>
</dbReference>
<sequence>MADRCVPSKATTWPSTPGTREAFLQRALAAQAAYLPEIRAEIGPESAEWISAQTFFSDQTAIEGFILFEQSRYAGVDLKTAGALMMNDYSYILAAATVPLFTGFGLIPDLSPTSVGLCFYTTEKLHEGKMHRARRAHVHFVKSLFWYGQLDNDIDGERFRTELEKHFRPVVEQIHTKTGLSRAALWRLAGDAIAYLFLDTGRRFEIVETAKTAAMRILKVSGSPLANRELQYFELAEFDRHQQEVRETFLQRGGCCRFYQVEGGAYCSTCVLKTTADRDDELRRALRDQLGVS</sequence>
<dbReference type="GO" id="GO:0051537">
    <property type="term" value="F:2 iron, 2 sulfur cluster binding"/>
    <property type="evidence" value="ECO:0007669"/>
    <property type="project" value="InterPro"/>
</dbReference>
<accession>A0AA92H8N4</accession>
<dbReference type="InterPro" id="IPR024726">
    <property type="entry name" value="FhuF_C"/>
</dbReference>
<proteinExistence type="predicted"/>
<evidence type="ECO:0000313" key="3">
    <source>
        <dbReference type="Proteomes" id="UP000244335"/>
    </source>
</evidence>
<evidence type="ECO:0000313" key="2">
    <source>
        <dbReference type="EMBL" id="PVE52358.1"/>
    </source>
</evidence>
<dbReference type="EMBL" id="QDFR01000005">
    <property type="protein sequence ID" value="PVE52358.1"/>
    <property type="molecule type" value="Genomic_DNA"/>
</dbReference>
<dbReference type="Proteomes" id="UP000244335">
    <property type="component" value="Unassembled WGS sequence"/>
</dbReference>
<feature type="domain" description="Ferric siderophore reductase C-terminal" evidence="1">
    <location>
        <begin position="252"/>
        <end position="272"/>
    </location>
</feature>
<gene>
    <name evidence="2" type="ORF">DC430_16085</name>
</gene>
<comment type="caution">
    <text evidence="2">The sequence shown here is derived from an EMBL/GenBank/DDBJ whole genome shotgun (WGS) entry which is preliminary data.</text>
</comment>
<protein>
    <recommendedName>
        <fullName evidence="1">Ferric siderophore reductase C-terminal domain-containing protein</fullName>
    </recommendedName>
</protein>
<name>A0AA92H8N4_RHIRH</name>
<reference evidence="2 3" key="1">
    <citation type="submission" date="2018-04" db="EMBL/GenBank/DDBJ databases">
        <authorList>
            <person name="Hagen T."/>
        </authorList>
    </citation>
    <scope>NUCLEOTIDE SEQUENCE [LARGE SCALE GENOMIC DNA]</scope>
    <source>
        <strain evidence="2 3">TPD7009</strain>
    </source>
</reference>
<dbReference type="AlphaFoldDB" id="A0AA92H8N4"/>
<organism evidence="2 3">
    <name type="scientific">Rhizobium rhizogenes</name>
    <name type="common">Agrobacterium rhizogenes</name>
    <dbReference type="NCBI Taxonomy" id="359"/>
    <lineage>
        <taxon>Bacteria</taxon>
        <taxon>Pseudomonadati</taxon>
        <taxon>Pseudomonadota</taxon>
        <taxon>Alphaproteobacteria</taxon>
        <taxon>Hyphomicrobiales</taxon>
        <taxon>Rhizobiaceae</taxon>
        <taxon>Rhizobium/Agrobacterium group</taxon>
        <taxon>Rhizobium</taxon>
    </lineage>
</organism>